<comment type="similarity">
    <text evidence="2">Belongs to the plant rapid alkalinization factor (RALF) family.</text>
</comment>
<evidence type="ECO:0000256" key="4">
    <source>
        <dbReference type="ARBA" id="ARBA00022702"/>
    </source>
</evidence>
<dbReference type="AlphaFoldDB" id="A0A803QGQ8"/>
<evidence type="ECO:0000256" key="2">
    <source>
        <dbReference type="ARBA" id="ARBA00009178"/>
    </source>
</evidence>
<evidence type="ECO:0000256" key="5">
    <source>
        <dbReference type="ARBA" id="ARBA00022729"/>
    </source>
</evidence>
<sequence>MDPSGLSDRNIETIGPTPSECLLPQKNFSSVRRGSTFDMVSVWRGSPSGVRLVLSGWQVCGGSHVVRCVVMPAIAAEAYSFSEPSWGLNHLDHAVSSASRVGDYIGDDNENLLDSEASRRALARGRSYIGYGALKANSVPCGRRGQSYYDCQKRQRANPYKRGCSAITHCARYTG</sequence>
<protein>
    <submittedName>
        <fullName evidence="7">Uncharacterized protein</fullName>
    </submittedName>
</protein>
<dbReference type="GO" id="GO:0009506">
    <property type="term" value="C:plasmodesma"/>
    <property type="evidence" value="ECO:0007669"/>
    <property type="project" value="TreeGrafter"/>
</dbReference>
<comment type="subcellular location">
    <subcellularLocation>
        <location evidence="1">Secreted</location>
    </subcellularLocation>
</comment>
<evidence type="ECO:0000313" key="8">
    <source>
        <dbReference type="Proteomes" id="UP000596661"/>
    </source>
</evidence>
<keyword evidence="3" id="KW-0964">Secreted</keyword>
<organism evidence="7 8">
    <name type="scientific">Cannabis sativa</name>
    <name type="common">Hemp</name>
    <name type="synonym">Marijuana</name>
    <dbReference type="NCBI Taxonomy" id="3483"/>
    <lineage>
        <taxon>Eukaryota</taxon>
        <taxon>Viridiplantae</taxon>
        <taxon>Streptophyta</taxon>
        <taxon>Embryophyta</taxon>
        <taxon>Tracheophyta</taxon>
        <taxon>Spermatophyta</taxon>
        <taxon>Magnoliopsida</taxon>
        <taxon>eudicotyledons</taxon>
        <taxon>Gunneridae</taxon>
        <taxon>Pentapetalae</taxon>
        <taxon>rosids</taxon>
        <taxon>fabids</taxon>
        <taxon>Rosales</taxon>
        <taxon>Cannabaceae</taxon>
        <taxon>Cannabis</taxon>
    </lineage>
</organism>
<reference evidence="7" key="2">
    <citation type="submission" date="2021-03" db="UniProtKB">
        <authorList>
            <consortium name="EnsemblPlants"/>
        </authorList>
    </citation>
    <scope>IDENTIFICATION</scope>
</reference>
<dbReference type="GO" id="GO:0005179">
    <property type="term" value="F:hormone activity"/>
    <property type="evidence" value="ECO:0007669"/>
    <property type="project" value="UniProtKB-KW"/>
</dbReference>
<evidence type="ECO:0000256" key="3">
    <source>
        <dbReference type="ARBA" id="ARBA00022525"/>
    </source>
</evidence>
<evidence type="ECO:0000256" key="1">
    <source>
        <dbReference type="ARBA" id="ARBA00004613"/>
    </source>
</evidence>
<dbReference type="PANTHER" id="PTHR33136:SF89">
    <property type="entry name" value="PROTEIN RALF-LIKE 19"/>
    <property type="match status" value="1"/>
</dbReference>
<dbReference type="GO" id="GO:0040008">
    <property type="term" value="P:regulation of growth"/>
    <property type="evidence" value="ECO:0007669"/>
    <property type="project" value="UniProtKB-ARBA"/>
</dbReference>
<accession>A0A803QGQ8</accession>
<dbReference type="EnsemblPlants" id="evm.model.09.588">
    <property type="protein sequence ID" value="cds.evm.model.09.588"/>
    <property type="gene ID" value="evm.TU.09.588"/>
</dbReference>
<name>A0A803QGQ8_CANSA</name>
<dbReference type="PANTHER" id="PTHR33136">
    <property type="entry name" value="RAPID ALKALINIZATION FACTOR-LIKE"/>
    <property type="match status" value="1"/>
</dbReference>
<dbReference type="Gramene" id="evm.model.09.588">
    <property type="protein sequence ID" value="cds.evm.model.09.588"/>
    <property type="gene ID" value="evm.TU.09.588"/>
</dbReference>
<dbReference type="InterPro" id="IPR008801">
    <property type="entry name" value="RALF"/>
</dbReference>
<dbReference type="Pfam" id="PF05498">
    <property type="entry name" value="RALF"/>
    <property type="match status" value="1"/>
</dbReference>
<evidence type="ECO:0000313" key="7">
    <source>
        <dbReference type="EnsemblPlants" id="cds.evm.model.09.588"/>
    </source>
</evidence>
<dbReference type="EMBL" id="UZAU01000724">
    <property type="status" value="NOT_ANNOTATED_CDS"/>
    <property type="molecule type" value="Genomic_DNA"/>
</dbReference>
<dbReference type="Proteomes" id="UP000596661">
    <property type="component" value="Chromosome 9"/>
</dbReference>
<proteinExistence type="inferred from homology"/>
<keyword evidence="4" id="KW-0372">Hormone</keyword>
<dbReference type="GO" id="GO:0019722">
    <property type="term" value="P:calcium-mediated signaling"/>
    <property type="evidence" value="ECO:0007669"/>
    <property type="project" value="TreeGrafter"/>
</dbReference>
<evidence type="ECO:0000256" key="6">
    <source>
        <dbReference type="ARBA" id="ARBA00023157"/>
    </source>
</evidence>
<dbReference type="GO" id="GO:0005576">
    <property type="term" value="C:extracellular region"/>
    <property type="evidence" value="ECO:0007669"/>
    <property type="project" value="UniProtKB-SubCell"/>
</dbReference>
<reference evidence="7" key="1">
    <citation type="submission" date="2018-11" db="EMBL/GenBank/DDBJ databases">
        <authorList>
            <person name="Grassa J C."/>
        </authorList>
    </citation>
    <scope>NUCLEOTIDE SEQUENCE [LARGE SCALE GENOMIC DNA]</scope>
</reference>
<keyword evidence="6" id="KW-1015">Disulfide bond</keyword>
<keyword evidence="5" id="KW-0732">Signal</keyword>
<keyword evidence="8" id="KW-1185">Reference proteome</keyword>